<protein>
    <submittedName>
        <fullName evidence="1">Uncharacterized protein</fullName>
    </submittedName>
</protein>
<sequence>MFTPPPQPLPLPAPFSTPDDYIASLLAFTQQPLFQTLCGGVHILDFFTRDPPEDIYTSILPSSWREYFGQLPIEKILDKLMRDDLSADGEGDGPRIPESLKQFILNVRGHMLVREFRPRWVGSEEEVGRAGRLRKQRVRGEVLREEEEILRGLTVGMKPKKMHEVRACGRGGLCLLAMYIYQKYYTTSFGLETALL</sequence>
<evidence type="ECO:0000313" key="2">
    <source>
        <dbReference type="Proteomes" id="UP000267821"/>
    </source>
</evidence>
<proteinExistence type="predicted"/>
<gene>
    <name evidence="1" type="ORF">L211DRAFT_592375</name>
</gene>
<name>A0A3N4L9U5_9PEZI</name>
<evidence type="ECO:0000313" key="1">
    <source>
        <dbReference type="EMBL" id="RPB19677.1"/>
    </source>
</evidence>
<dbReference type="AlphaFoldDB" id="A0A3N4L9U5"/>
<dbReference type="EMBL" id="ML121585">
    <property type="protein sequence ID" value="RPB19677.1"/>
    <property type="molecule type" value="Genomic_DNA"/>
</dbReference>
<dbReference type="OrthoDB" id="10258156at2759"/>
<dbReference type="InParanoid" id="A0A3N4L9U5"/>
<reference evidence="1 2" key="1">
    <citation type="journal article" date="2018" name="Nat. Ecol. Evol.">
        <title>Pezizomycetes genomes reveal the molecular basis of ectomycorrhizal truffle lifestyle.</title>
        <authorList>
            <person name="Murat C."/>
            <person name="Payen T."/>
            <person name="Noel B."/>
            <person name="Kuo A."/>
            <person name="Morin E."/>
            <person name="Chen J."/>
            <person name="Kohler A."/>
            <person name="Krizsan K."/>
            <person name="Balestrini R."/>
            <person name="Da Silva C."/>
            <person name="Montanini B."/>
            <person name="Hainaut M."/>
            <person name="Levati E."/>
            <person name="Barry K.W."/>
            <person name="Belfiori B."/>
            <person name="Cichocki N."/>
            <person name="Clum A."/>
            <person name="Dockter R.B."/>
            <person name="Fauchery L."/>
            <person name="Guy J."/>
            <person name="Iotti M."/>
            <person name="Le Tacon F."/>
            <person name="Lindquist E.A."/>
            <person name="Lipzen A."/>
            <person name="Malagnac F."/>
            <person name="Mello A."/>
            <person name="Molinier V."/>
            <person name="Miyauchi S."/>
            <person name="Poulain J."/>
            <person name="Riccioni C."/>
            <person name="Rubini A."/>
            <person name="Sitrit Y."/>
            <person name="Splivallo R."/>
            <person name="Traeger S."/>
            <person name="Wang M."/>
            <person name="Zifcakova L."/>
            <person name="Wipf D."/>
            <person name="Zambonelli A."/>
            <person name="Paolocci F."/>
            <person name="Nowrousian M."/>
            <person name="Ottonello S."/>
            <person name="Baldrian P."/>
            <person name="Spatafora J.W."/>
            <person name="Henrissat B."/>
            <person name="Nagy L.G."/>
            <person name="Aury J.M."/>
            <person name="Wincker P."/>
            <person name="Grigoriev I.V."/>
            <person name="Bonfante P."/>
            <person name="Martin F.M."/>
        </authorList>
    </citation>
    <scope>NUCLEOTIDE SEQUENCE [LARGE SCALE GENOMIC DNA]</scope>
    <source>
        <strain evidence="1 2">ATCC MYA-4762</strain>
    </source>
</reference>
<organism evidence="1 2">
    <name type="scientific">Terfezia boudieri ATCC MYA-4762</name>
    <dbReference type="NCBI Taxonomy" id="1051890"/>
    <lineage>
        <taxon>Eukaryota</taxon>
        <taxon>Fungi</taxon>
        <taxon>Dikarya</taxon>
        <taxon>Ascomycota</taxon>
        <taxon>Pezizomycotina</taxon>
        <taxon>Pezizomycetes</taxon>
        <taxon>Pezizales</taxon>
        <taxon>Pezizaceae</taxon>
        <taxon>Terfezia</taxon>
    </lineage>
</organism>
<accession>A0A3N4L9U5</accession>
<keyword evidence="2" id="KW-1185">Reference proteome</keyword>
<dbReference type="STRING" id="1051890.A0A3N4L9U5"/>
<dbReference type="Proteomes" id="UP000267821">
    <property type="component" value="Unassembled WGS sequence"/>
</dbReference>